<dbReference type="SUPFAM" id="SSF48452">
    <property type="entry name" value="TPR-like"/>
    <property type="match status" value="1"/>
</dbReference>
<dbReference type="STRING" id="1229727.Ga0080559_TMP2110"/>
<dbReference type="OrthoDB" id="7324591at2"/>
<organism evidence="3 4">
    <name type="scientific">Salipiger profundus</name>
    <dbReference type="NCBI Taxonomy" id="1229727"/>
    <lineage>
        <taxon>Bacteria</taxon>
        <taxon>Pseudomonadati</taxon>
        <taxon>Pseudomonadota</taxon>
        <taxon>Alphaproteobacteria</taxon>
        <taxon>Rhodobacterales</taxon>
        <taxon>Roseobacteraceae</taxon>
        <taxon>Salipiger</taxon>
    </lineage>
</organism>
<dbReference type="AlphaFoldDB" id="A0A1U7D4A4"/>
<dbReference type="Proteomes" id="UP000186559">
    <property type="component" value="Chromosome"/>
</dbReference>
<feature type="compositionally biased region" description="Low complexity" evidence="1">
    <location>
        <begin position="322"/>
        <end position="331"/>
    </location>
</feature>
<sequence length="513" mass="55007" precursor="true">MHSDLTGRGAVRAAAFLLFLAVGSMAAAQTPTESDLQALRFYLAEDNEDAVRSELRRLQIEYPSWEVPDDLTELKRDVPGSSINRIYSLIEQRNFAAAREAINQTAESYPDWSPSADLLETLAIQEAQSNFDDAIDMDDGATAIEIARSNPALLRCERVNNAWLLAERYAEVGEPDTALRVYDGVVRTCTDVDILIATLEKAAAYADPNELGDLADAARGQVPSAESRIDQVEDRLRAGLGAPAINTSSAPGTIPLPRTGAAEGGRVATSSAVAAPAPSVSVTAAPAMSLRPVRRPADLDALLTAPAIARQRGSTPSAPVTSARASSSGGSGVLARARSAAERGDWRGCVSATSGSQQADVVAQRGWCVMNIGRPMQALADFRRAASSASTARARIDSSYGAALAMLQLNMIDEAAQIAATTHFTADQRREIEGQILDKRGVAAYERGDFRRAIAYFDELERVTGTVRRDLALLRGYAYLNSGQRQAAKAEFMHLHNQMATPATRRALSRVFD</sequence>
<accession>A0A1U7D4A4</accession>
<reference evidence="3 4" key="1">
    <citation type="submission" date="2016-03" db="EMBL/GenBank/DDBJ databases">
        <title>Deep-sea bacteria in the southern Pacific.</title>
        <authorList>
            <person name="Tang K."/>
        </authorList>
    </citation>
    <scope>NUCLEOTIDE SEQUENCE [LARGE SCALE GENOMIC DNA]</scope>
    <source>
        <strain evidence="3 4">JLT2016</strain>
    </source>
</reference>
<protein>
    <submittedName>
        <fullName evidence="3">Tetratricopeptide repeat protein</fullName>
    </submittedName>
</protein>
<keyword evidence="2" id="KW-0732">Signal</keyword>
<feature type="region of interest" description="Disordered" evidence="1">
    <location>
        <begin position="310"/>
        <end position="331"/>
    </location>
</feature>
<evidence type="ECO:0000256" key="1">
    <source>
        <dbReference type="SAM" id="MobiDB-lite"/>
    </source>
</evidence>
<name>A0A1U7D4A4_9RHOB</name>
<dbReference type="RefSeq" id="WP_076623106.1">
    <property type="nucleotide sequence ID" value="NZ_BMEW01000005.1"/>
</dbReference>
<feature type="compositionally biased region" description="Low complexity" evidence="1">
    <location>
        <begin position="267"/>
        <end position="278"/>
    </location>
</feature>
<dbReference type="KEGG" id="tpro:Ga0080559_TMP2110"/>
<dbReference type="InterPro" id="IPR011990">
    <property type="entry name" value="TPR-like_helical_dom_sf"/>
</dbReference>
<gene>
    <name evidence="3" type="ORF">Ga0080559_TMP2110</name>
</gene>
<keyword evidence="4" id="KW-1185">Reference proteome</keyword>
<feature type="chain" id="PRO_5010563067" evidence="2">
    <location>
        <begin position="27"/>
        <end position="513"/>
    </location>
</feature>
<proteinExistence type="predicted"/>
<evidence type="ECO:0000256" key="2">
    <source>
        <dbReference type="SAM" id="SignalP"/>
    </source>
</evidence>
<evidence type="ECO:0000313" key="3">
    <source>
        <dbReference type="EMBL" id="APX22906.1"/>
    </source>
</evidence>
<feature type="region of interest" description="Disordered" evidence="1">
    <location>
        <begin position="242"/>
        <end position="278"/>
    </location>
</feature>
<dbReference type="EMBL" id="CP014796">
    <property type="protein sequence ID" value="APX22906.1"/>
    <property type="molecule type" value="Genomic_DNA"/>
</dbReference>
<dbReference type="Gene3D" id="1.25.40.10">
    <property type="entry name" value="Tetratricopeptide repeat domain"/>
    <property type="match status" value="1"/>
</dbReference>
<feature type="signal peptide" evidence="2">
    <location>
        <begin position="1"/>
        <end position="26"/>
    </location>
</feature>
<evidence type="ECO:0000313" key="4">
    <source>
        <dbReference type="Proteomes" id="UP000186559"/>
    </source>
</evidence>